<feature type="region of interest" description="Disordered" evidence="1">
    <location>
        <begin position="1"/>
        <end position="64"/>
    </location>
</feature>
<dbReference type="AlphaFoldDB" id="F0XIL6"/>
<name>F0XIL6_GROCL</name>
<keyword evidence="3" id="KW-1185">Reference proteome</keyword>
<accession>F0XIL6</accession>
<reference evidence="2 3" key="1">
    <citation type="journal article" date="2011" name="Proc. Natl. Acad. Sci. U.S.A.">
        <title>Genome and transcriptome analyses of the mountain pine beetle-fungal symbiont Grosmannia clavigera, a lodgepole pine pathogen.</title>
        <authorList>
            <person name="DiGuistini S."/>
            <person name="Wang Y."/>
            <person name="Liao N.Y."/>
            <person name="Taylor G."/>
            <person name="Tanguay P."/>
            <person name="Feau N."/>
            <person name="Henrissat B."/>
            <person name="Chan S.K."/>
            <person name="Hesse-Orce U."/>
            <person name="Alamouti S.M."/>
            <person name="Tsui C.K.M."/>
            <person name="Docking R.T."/>
            <person name="Levasseur A."/>
            <person name="Haridas S."/>
            <person name="Robertson G."/>
            <person name="Birol I."/>
            <person name="Holt R.A."/>
            <person name="Marra M.A."/>
            <person name="Hamelin R.C."/>
            <person name="Hirst M."/>
            <person name="Jones S.J.M."/>
            <person name="Bohlmann J."/>
            <person name="Breuil C."/>
        </authorList>
    </citation>
    <scope>NUCLEOTIDE SEQUENCE [LARGE SCALE GENOMIC DNA]</scope>
    <source>
        <strain evidence="3">kw1407 / UAMH 11150</strain>
    </source>
</reference>
<dbReference type="EMBL" id="GL629771">
    <property type="protein sequence ID" value="EFX02477.1"/>
    <property type="molecule type" value="Genomic_DNA"/>
</dbReference>
<protein>
    <recommendedName>
        <fullName evidence="4">Conidiation-specific protein</fullName>
    </recommendedName>
</protein>
<evidence type="ECO:0000313" key="3">
    <source>
        <dbReference type="Proteomes" id="UP000007796"/>
    </source>
</evidence>
<gene>
    <name evidence="2" type="ORF">CMQ_5838</name>
</gene>
<proteinExistence type="predicted"/>
<feature type="compositionally biased region" description="Low complexity" evidence="1">
    <location>
        <begin position="15"/>
        <end position="33"/>
    </location>
</feature>
<dbReference type="RefSeq" id="XP_014171959.1">
    <property type="nucleotide sequence ID" value="XM_014316484.1"/>
</dbReference>
<evidence type="ECO:0000313" key="2">
    <source>
        <dbReference type="EMBL" id="EFX02477.1"/>
    </source>
</evidence>
<dbReference type="Proteomes" id="UP000007796">
    <property type="component" value="Unassembled WGS sequence"/>
</dbReference>
<dbReference type="OrthoDB" id="4158609at2759"/>
<sequence length="85" mass="9367">MSSSATPTPREQRSDSTTSATSAASSTGRRPSTGMFSSLQQLKDDPTNLARRKSMHDQRPVPGMIGRWWNNYVYGINSPNNPPNK</sequence>
<evidence type="ECO:0008006" key="4">
    <source>
        <dbReference type="Google" id="ProtNLM"/>
    </source>
</evidence>
<dbReference type="InParanoid" id="F0XIL6"/>
<dbReference type="eggNOG" id="ENOG502T0UQ">
    <property type="taxonomic scope" value="Eukaryota"/>
</dbReference>
<evidence type="ECO:0000256" key="1">
    <source>
        <dbReference type="SAM" id="MobiDB-lite"/>
    </source>
</evidence>
<dbReference type="GeneID" id="25979204"/>
<dbReference type="HOGENOM" id="CLU_180967_0_0_1"/>
<organism evidence="3">
    <name type="scientific">Grosmannia clavigera (strain kw1407 / UAMH 11150)</name>
    <name type="common">Blue stain fungus</name>
    <name type="synonym">Graphiocladiella clavigera</name>
    <dbReference type="NCBI Taxonomy" id="655863"/>
    <lineage>
        <taxon>Eukaryota</taxon>
        <taxon>Fungi</taxon>
        <taxon>Dikarya</taxon>
        <taxon>Ascomycota</taxon>
        <taxon>Pezizomycotina</taxon>
        <taxon>Sordariomycetes</taxon>
        <taxon>Sordariomycetidae</taxon>
        <taxon>Ophiostomatales</taxon>
        <taxon>Ophiostomataceae</taxon>
        <taxon>Leptographium</taxon>
    </lineage>
</organism>